<dbReference type="Gene3D" id="3.40.1090.10">
    <property type="entry name" value="Cytosolic phospholipase A2 catalytic domain"/>
    <property type="match status" value="1"/>
</dbReference>
<evidence type="ECO:0000256" key="5">
    <source>
        <dbReference type="SAM" id="MobiDB-lite"/>
    </source>
</evidence>
<dbReference type="OrthoDB" id="323481at2"/>
<dbReference type="GO" id="GO:0016042">
    <property type="term" value="P:lipid catabolic process"/>
    <property type="evidence" value="ECO:0007669"/>
    <property type="project" value="UniProtKB-UniRule"/>
</dbReference>
<feature type="short sequence motif" description="GXGXXG" evidence="4">
    <location>
        <begin position="101"/>
        <end position="106"/>
    </location>
</feature>
<keyword evidence="1 4" id="KW-0378">Hydrolase</keyword>
<feature type="active site" description="Nucleophile" evidence="4">
    <location>
        <position position="132"/>
    </location>
</feature>
<dbReference type="SUPFAM" id="SSF52151">
    <property type="entry name" value="FabD/lysophospholipase-like"/>
    <property type="match status" value="1"/>
</dbReference>
<dbReference type="InterPro" id="IPR050301">
    <property type="entry name" value="NTE"/>
</dbReference>
<evidence type="ECO:0000313" key="9">
    <source>
        <dbReference type="Proteomes" id="UP000051380"/>
    </source>
</evidence>
<evidence type="ECO:0000256" key="1">
    <source>
        <dbReference type="ARBA" id="ARBA00022801"/>
    </source>
</evidence>
<feature type="region of interest" description="Disordered" evidence="5">
    <location>
        <begin position="1"/>
        <end position="21"/>
    </location>
</feature>
<dbReference type="InterPro" id="IPR016035">
    <property type="entry name" value="Acyl_Trfase/lysoPLipase"/>
</dbReference>
<protein>
    <submittedName>
        <fullName evidence="8">Alpha/beta hydrolase</fullName>
    </submittedName>
</protein>
<evidence type="ECO:0000256" key="2">
    <source>
        <dbReference type="ARBA" id="ARBA00022963"/>
    </source>
</evidence>
<feature type="short sequence motif" description="GXSXG" evidence="4">
    <location>
        <begin position="130"/>
        <end position="134"/>
    </location>
</feature>
<accession>A0A0R3C9E0</accession>
<evidence type="ECO:0000259" key="7">
    <source>
        <dbReference type="PROSITE" id="PS51635"/>
    </source>
</evidence>
<keyword evidence="6" id="KW-1133">Transmembrane helix</keyword>
<feature type="short sequence motif" description="DGA/G" evidence="4">
    <location>
        <begin position="276"/>
        <end position="278"/>
    </location>
</feature>
<dbReference type="PROSITE" id="PS51635">
    <property type="entry name" value="PNPLA"/>
    <property type="match status" value="1"/>
</dbReference>
<dbReference type="EMBL" id="LJYF01000031">
    <property type="protein sequence ID" value="KRP92701.1"/>
    <property type="molecule type" value="Genomic_DNA"/>
</dbReference>
<dbReference type="GO" id="GO:0016787">
    <property type="term" value="F:hydrolase activity"/>
    <property type="evidence" value="ECO:0007669"/>
    <property type="project" value="UniProtKB-UniRule"/>
</dbReference>
<keyword evidence="2 4" id="KW-0442">Lipid degradation</keyword>
<organism evidence="8 9">
    <name type="scientific">Bradyrhizobium yuanmingense</name>
    <dbReference type="NCBI Taxonomy" id="108015"/>
    <lineage>
        <taxon>Bacteria</taxon>
        <taxon>Pseudomonadati</taxon>
        <taxon>Pseudomonadota</taxon>
        <taxon>Alphaproteobacteria</taxon>
        <taxon>Hyphomicrobiales</taxon>
        <taxon>Nitrobacteraceae</taxon>
        <taxon>Bradyrhizobium</taxon>
    </lineage>
</organism>
<evidence type="ECO:0000256" key="4">
    <source>
        <dbReference type="PROSITE-ProRule" id="PRU01161"/>
    </source>
</evidence>
<evidence type="ECO:0000256" key="3">
    <source>
        <dbReference type="ARBA" id="ARBA00023098"/>
    </source>
</evidence>
<sequence>MRDRQPPTMPYPSCSTDASVSSRDRIRQTGVGLIGSVVLICSLALGACTALPRTPYTAAEASASRVLEIDGLRRYADEPVTKFSFEKDNSTATRTYLALSGGGADGAYGVGVLNGWTAARTRPTFSVVSGVSTGGLIAPFAFLGPQYDDTLKEVYTSGIAESLLNDPSIMRVLFGSGLFGNTRLRELVARYVGPEIMAQVAREHAKGRRLLVVTTDLDTQRTAIWDMGKIAAVGTPEALKLFRDVMAASASIPLVFPPIMIDAEGGGRKFQEMHVDGGVTAPVLTLPEALLFQSGRLPGNAKVDIYILVNKKIERNFELVSNGTIDVASRSLSAITQSQTRSIIFSTYDFAKRNRLGFHLSYIARDYPAPPSEGFDTTYMRALYQYGYEKAASGEAWTSTLP</sequence>
<dbReference type="STRING" id="108015.GA0061099_1005271"/>
<feature type="domain" description="PNPLA" evidence="7">
    <location>
        <begin position="97"/>
        <end position="292"/>
    </location>
</feature>
<dbReference type="AlphaFoldDB" id="A0A0R3C9E0"/>
<gene>
    <name evidence="8" type="ORF">AOQ72_31750</name>
</gene>
<evidence type="ECO:0000256" key="6">
    <source>
        <dbReference type="SAM" id="Phobius"/>
    </source>
</evidence>
<feature type="active site" description="Proton acceptor" evidence="4">
    <location>
        <position position="276"/>
    </location>
</feature>
<reference evidence="8 9" key="1">
    <citation type="submission" date="2015-09" db="EMBL/GenBank/DDBJ databases">
        <title>Draft Genome Sequence of the Strain BR 3267 (Bradyrhizobium yuanmingense) recommended as inoculant for cowpea in Brazil.</title>
        <authorList>
            <person name="Simoes-Araujo J.L."/>
            <person name="Zilli J.E."/>
        </authorList>
    </citation>
    <scope>NUCLEOTIDE SEQUENCE [LARGE SCALE GENOMIC DNA]</scope>
    <source>
        <strain evidence="8 9">BR3267</strain>
    </source>
</reference>
<dbReference type="InterPro" id="IPR002641">
    <property type="entry name" value="PNPLA_dom"/>
</dbReference>
<keyword evidence="6" id="KW-0812">Transmembrane</keyword>
<keyword evidence="3 4" id="KW-0443">Lipid metabolism</keyword>
<dbReference type="PANTHER" id="PTHR14226">
    <property type="entry name" value="NEUROPATHY TARGET ESTERASE/SWISS CHEESE D.MELANOGASTER"/>
    <property type="match status" value="1"/>
</dbReference>
<dbReference type="Proteomes" id="UP000051380">
    <property type="component" value="Unassembled WGS sequence"/>
</dbReference>
<keyword evidence="6" id="KW-0472">Membrane</keyword>
<feature type="transmembrane region" description="Helical" evidence="6">
    <location>
        <begin position="31"/>
        <end position="52"/>
    </location>
</feature>
<dbReference type="Pfam" id="PF01734">
    <property type="entry name" value="Patatin"/>
    <property type="match status" value="1"/>
</dbReference>
<dbReference type="PANTHER" id="PTHR14226:SF74">
    <property type="entry name" value="BLR4684 PROTEIN"/>
    <property type="match status" value="1"/>
</dbReference>
<evidence type="ECO:0000313" key="8">
    <source>
        <dbReference type="EMBL" id="KRP92701.1"/>
    </source>
</evidence>
<proteinExistence type="predicted"/>
<name>A0A0R3C9E0_9BRAD</name>
<comment type="caution">
    <text evidence="8">The sequence shown here is derived from an EMBL/GenBank/DDBJ whole genome shotgun (WGS) entry which is preliminary data.</text>
</comment>